<keyword evidence="2" id="KW-1185">Reference proteome</keyword>
<gene>
    <name evidence="1" type="ORF">LSINAPIS_LOCUS10458</name>
</gene>
<evidence type="ECO:0000313" key="1">
    <source>
        <dbReference type="EMBL" id="VVC99620.1"/>
    </source>
</evidence>
<dbReference type="Proteomes" id="UP000324832">
    <property type="component" value="Unassembled WGS sequence"/>
</dbReference>
<proteinExistence type="predicted"/>
<reference evidence="1 2" key="1">
    <citation type="submission" date="2017-07" db="EMBL/GenBank/DDBJ databases">
        <authorList>
            <person name="Talla V."/>
            <person name="Backstrom N."/>
        </authorList>
    </citation>
    <scope>NUCLEOTIDE SEQUENCE [LARGE SCALE GENOMIC DNA]</scope>
</reference>
<organism evidence="1 2">
    <name type="scientific">Leptidea sinapis</name>
    <dbReference type="NCBI Taxonomy" id="189913"/>
    <lineage>
        <taxon>Eukaryota</taxon>
        <taxon>Metazoa</taxon>
        <taxon>Ecdysozoa</taxon>
        <taxon>Arthropoda</taxon>
        <taxon>Hexapoda</taxon>
        <taxon>Insecta</taxon>
        <taxon>Pterygota</taxon>
        <taxon>Neoptera</taxon>
        <taxon>Endopterygota</taxon>
        <taxon>Lepidoptera</taxon>
        <taxon>Glossata</taxon>
        <taxon>Ditrysia</taxon>
        <taxon>Papilionoidea</taxon>
        <taxon>Pieridae</taxon>
        <taxon>Dismorphiinae</taxon>
        <taxon>Leptidea</taxon>
    </lineage>
</organism>
<sequence length="75" mass="8246">MCHVEAANNSVGISVVGALSLSTRTVRSSPASYVFLSRLREGGGSQFDRYFLNVCAPITYSEIYELIYVILIIIL</sequence>
<dbReference type="AlphaFoldDB" id="A0A5E4QPM1"/>
<protein>
    <submittedName>
        <fullName evidence="1">Uncharacterized protein</fullName>
    </submittedName>
</protein>
<dbReference type="EMBL" id="FZQP02004234">
    <property type="protein sequence ID" value="VVC99620.1"/>
    <property type="molecule type" value="Genomic_DNA"/>
</dbReference>
<accession>A0A5E4QPM1</accession>
<name>A0A5E4QPM1_9NEOP</name>
<evidence type="ECO:0000313" key="2">
    <source>
        <dbReference type="Proteomes" id="UP000324832"/>
    </source>
</evidence>